<evidence type="ECO:0000256" key="6">
    <source>
        <dbReference type="SAM" id="Phobius"/>
    </source>
</evidence>
<keyword evidence="10" id="KW-1185">Reference proteome</keyword>
<protein>
    <submittedName>
        <fullName evidence="9">SHOCT domain-containing protein</fullName>
    </submittedName>
</protein>
<feature type="domain" description="SHOCT" evidence="7">
    <location>
        <begin position="104"/>
        <end position="131"/>
    </location>
</feature>
<feature type="transmembrane region" description="Helical" evidence="6">
    <location>
        <begin position="7"/>
        <end position="25"/>
    </location>
</feature>
<dbReference type="Pfam" id="PF09851">
    <property type="entry name" value="SHOCT"/>
    <property type="match status" value="1"/>
</dbReference>
<evidence type="ECO:0000313" key="9">
    <source>
        <dbReference type="EMBL" id="GAA4258345.1"/>
    </source>
</evidence>
<dbReference type="InterPro" id="IPR018649">
    <property type="entry name" value="SHOCT"/>
</dbReference>
<feature type="transmembrane region" description="Helical" evidence="6">
    <location>
        <begin position="45"/>
        <end position="65"/>
    </location>
</feature>
<evidence type="ECO:0000256" key="4">
    <source>
        <dbReference type="ARBA" id="ARBA00022989"/>
    </source>
</evidence>
<keyword evidence="2" id="KW-1003">Cell membrane</keyword>
<proteinExistence type="predicted"/>
<evidence type="ECO:0000259" key="8">
    <source>
        <dbReference type="Pfam" id="PF13396"/>
    </source>
</evidence>
<sequence>MDDISFGDVVLSTLWFMVVFAWIWLMVSILTDVFRDHSLGGWAKAAWTVFLIVFPWLGALVYLIARGKSMNARAAERASQQEARVRDYVREQARDAAPGQSTADELTKLADLKQRGVLTDAEYTRAKAALLGTGPASGVGANGNATAGRARA</sequence>
<dbReference type="RefSeq" id="WP_345135268.1">
    <property type="nucleotide sequence ID" value="NZ_BAABAT010000030.1"/>
</dbReference>
<evidence type="ECO:0000256" key="1">
    <source>
        <dbReference type="ARBA" id="ARBA00004651"/>
    </source>
</evidence>
<evidence type="ECO:0000313" key="10">
    <source>
        <dbReference type="Proteomes" id="UP001500620"/>
    </source>
</evidence>
<keyword evidence="4 6" id="KW-1133">Transmembrane helix</keyword>
<evidence type="ECO:0000256" key="5">
    <source>
        <dbReference type="ARBA" id="ARBA00023136"/>
    </source>
</evidence>
<dbReference type="InterPro" id="IPR027379">
    <property type="entry name" value="CLS_N"/>
</dbReference>
<name>A0ABP8DKQ0_9ACTN</name>
<reference evidence="10" key="1">
    <citation type="journal article" date="2019" name="Int. J. Syst. Evol. Microbiol.">
        <title>The Global Catalogue of Microorganisms (GCM) 10K type strain sequencing project: providing services to taxonomists for standard genome sequencing and annotation.</title>
        <authorList>
            <consortium name="The Broad Institute Genomics Platform"/>
            <consortium name="The Broad Institute Genome Sequencing Center for Infectious Disease"/>
            <person name="Wu L."/>
            <person name="Ma J."/>
        </authorList>
    </citation>
    <scope>NUCLEOTIDE SEQUENCE [LARGE SCALE GENOMIC DNA]</scope>
    <source>
        <strain evidence="10">JCM 17441</strain>
    </source>
</reference>
<dbReference type="Proteomes" id="UP001500620">
    <property type="component" value="Unassembled WGS sequence"/>
</dbReference>
<accession>A0ABP8DKQ0</accession>
<comment type="subcellular location">
    <subcellularLocation>
        <location evidence="1">Cell membrane</location>
        <topology evidence="1">Multi-pass membrane protein</topology>
    </subcellularLocation>
</comment>
<dbReference type="Pfam" id="PF13396">
    <property type="entry name" value="PLDc_N"/>
    <property type="match status" value="1"/>
</dbReference>
<evidence type="ECO:0000256" key="3">
    <source>
        <dbReference type="ARBA" id="ARBA00022692"/>
    </source>
</evidence>
<feature type="domain" description="Cardiolipin synthase N-terminal" evidence="8">
    <location>
        <begin position="21"/>
        <end position="66"/>
    </location>
</feature>
<keyword evidence="5 6" id="KW-0472">Membrane</keyword>
<gene>
    <name evidence="9" type="ORF">GCM10022255_078680</name>
</gene>
<organism evidence="9 10">
    <name type="scientific">Dactylosporangium darangshiense</name>
    <dbReference type="NCBI Taxonomy" id="579108"/>
    <lineage>
        <taxon>Bacteria</taxon>
        <taxon>Bacillati</taxon>
        <taxon>Actinomycetota</taxon>
        <taxon>Actinomycetes</taxon>
        <taxon>Micromonosporales</taxon>
        <taxon>Micromonosporaceae</taxon>
        <taxon>Dactylosporangium</taxon>
    </lineage>
</organism>
<evidence type="ECO:0000256" key="2">
    <source>
        <dbReference type="ARBA" id="ARBA00022475"/>
    </source>
</evidence>
<evidence type="ECO:0000259" key="7">
    <source>
        <dbReference type="Pfam" id="PF09851"/>
    </source>
</evidence>
<keyword evidence="3 6" id="KW-0812">Transmembrane</keyword>
<comment type="caution">
    <text evidence="9">The sequence shown here is derived from an EMBL/GenBank/DDBJ whole genome shotgun (WGS) entry which is preliminary data.</text>
</comment>
<dbReference type="EMBL" id="BAABAT010000030">
    <property type="protein sequence ID" value="GAA4258345.1"/>
    <property type="molecule type" value="Genomic_DNA"/>
</dbReference>